<name>A0ABU1ZC70_9BURK</name>
<dbReference type="Pfam" id="PF22311">
    <property type="entry name" value="DUF6970"/>
    <property type="match status" value="1"/>
</dbReference>
<gene>
    <name evidence="2" type="ORF">J2X16_003587</name>
</gene>
<dbReference type="Proteomes" id="UP001180536">
    <property type="component" value="Unassembled WGS sequence"/>
</dbReference>
<feature type="domain" description="DUF6970" evidence="1">
    <location>
        <begin position="60"/>
        <end position="115"/>
    </location>
</feature>
<keyword evidence="3" id="KW-1185">Reference proteome</keyword>
<proteinExistence type="predicted"/>
<comment type="caution">
    <text evidence="2">The sequence shown here is derived from an EMBL/GenBank/DDBJ whole genome shotgun (WGS) entry which is preliminary data.</text>
</comment>
<dbReference type="RefSeq" id="WP_310347200.1">
    <property type="nucleotide sequence ID" value="NZ_JAVDXQ010000005.1"/>
</dbReference>
<protein>
    <recommendedName>
        <fullName evidence="1">DUF6970 domain-containing protein</fullName>
    </recommendedName>
</protein>
<dbReference type="InterPro" id="IPR054243">
    <property type="entry name" value="DUF6970"/>
</dbReference>
<dbReference type="EMBL" id="JAVDXQ010000005">
    <property type="protein sequence ID" value="MDR7298224.1"/>
    <property type="molecule type" value="Genomic_DNA"/>
</dbReference>
<organism evidence="2 3">
    <name type="scientific">Pelomonas aquatica</name>
    <dbReference type="NCBI Taxonomy" id="431058"/>
    <lineage>
        <taxon>Bacteria</taxon>
        <taxon>Pseudomonadati</taxon>
        <taxon>Pseudomonadota</taxon>
        <taxon>Betaproteobacteria</taxon>
        <taxon>Burkholderiales</taxon>
        <taxon>Sphaerotilaceae</taxon>
        <taxon>Roseateles</taxon>
    </lineage>
</organism>
<sequence>MQMPSPRHPWRLAAAAALPVAAAIPLLLTAFGSEAVLPLGLPDPAVLERIRSYEDGTTRRVTDIMRLEHADGRAYYQFTAPCCDIPHPLYDAEGRYVCAPRGGFAGEGDGRCPAWVRGLRLSLPRHLQTTAPARPLPAEALQGY</sequence>
<evidence type="ECO:0000313" key="3">
    <source>
        <dbReference type="Proteomes" id="UP001180536"/>
    </source>
</evidence>
<evidence type="ECO:0000313" key="2">
    <source>
        <dbReference type="EMBL" id="MDR7298224.1"/>
    </source>
</evidence>
<evidence type="ECO:0000259" key="1">
    <source>
        <dbReference type="Pfam" id="PF22311"/>
    </source>
</evidence>
<reference evidence="2 3" key="1">
    <citation type="submission" date="2023-07" db="EMBL/GenBank/DDBJ databases">
        <title>Sorghum-associated microbial communities from plants grown in Nebraska, USA.</title>
        <authorList>
            <person name="Schachtman D."/>
        </authorList>
    </citation>
    <scope>NUCLEOTIDE SEQUENCE [LARGE SCALE GENOMIC DNA]</scope>
    <source>
        <strain evidence="2 3">BE310</strain>
    </source>
</reference>
<accession>A0ABU1ZC70</accession>